<dbReference type="GeneID" id="33314505"/>
<dbReference type="InterPro" id="IPR015419">
    <property type="entry name" value="CTAG/Pcc1"/>
</dbReference>
<reference evidence="2 3" key="1">
    <citation type="journal article" date="2017" name="Nat. Commun.">
        <title>'ARMAN' archaea depend on association with euryarchaeal host in culture and in situ.</title>
        <authorList>
            <person name="Golyshina O."/>
            <person name="Toshchakov S."/>
            <person name="Makarova K."/>
            <person name="Gavrilov S."/>
            <person name="Korzhenkov A."/>
            <person name="La Cono V."/>
            <person name="Arcadi E."/>
            <person name="Nechitaylo T."/>
            <person name="Ferrer M."/>
            <person name="Kublanov I."/>
            <person name="Wolf Y."/>
            <person name="Yakimov M."/>
            <person name="Golyshin P."/>
            <person name="Slesarev A."/>
            <person name="Kozyavkin S."/>
        </authorList>
    </citation>
    <scope>NUCLEOTIDE SEQUENCE [LARGE SCALE GENOMIC DNA]</scope>
    <source>
        <strain evidence="2 3">Mia14</strain>
    </source>
</reference>
<dbReference type="AlphaFoldDB" id="A0A218NP52"/>
<evidence type="ECO:0000313" key="2">
    <source>
        <dbReference type="EMBL" id="ASI14241.1"/>
    </source>
</evidence>
<evidence type="ECO:0000256" key="1">
    <source>
        <dbReference type="ARBA" id="ARBA00007073"/>
    </source>
</evidence>
<organism evidence="2 3">
    <name type="scientific">Candidatus Mancarchaeum acidiphilum</name>
    <dbReference type="NCBI Taxonomy" id="1920749"/>
    <lineage>
        <taxon>Archaea</taxon>
        <taxon>Candidatus Micrarchaeota</taxon>
        <taxon>Candidatus Mancarchaeum</taxon>
    </lineage>
</organism>
<dbReference type="RefSeq" id="WP_088820535.1">
    <property type="nucleotide sequence ID" value="NZ_CP019964.1"/>
</dbReference>
<protein>
    <submittedName>
        <fullName evidence="2">N6-threonylcarbamoyl-adenosine(37)-tRNA synthase dimerization module Pcc1</fullName>
    </submittedName>
</protein>
<dbReference type="KEGG" id="marh:Mia14_0969"/>
<accession>A0A218NP52</accession>
<proteinExistence type="inferred from homology"/>
<name>A0A218NP52_9ARCH</name>
<sequence length="90" mass="10236">MVFKNSNKNKFRYYARITIPYDKFITESRVEGNLESYDRAKVNISKSENLLQINISATDISALRASFNSITRDLSVIEGTNKVLQSKAAK</sequence>
<evidence type="ECO:0000313" key="3">
    <source>
        <dbReference type="Proteomes" id="UP000197679"/>
    </source>
</evidence>
<dbReference type="Gene3D" id="3.30.310.50">
    <property type="entry name" value="Alpha-D-phosphohexomutase, C-terminal domain"/>
    <property type="match status" value="1"/>
</dbReference>
<gene>
    <name evidence="2" type="ORF">Mia14_0969</name>
</gene>
<comment type="similarity">
    <text evidence="1">Belongs to the CTAG/PCC1 family.</text>
</comment>
<dbReference type="EMBL" id="CP019964">
    <property type="protein sequence ID" value="ASI14241.1"/>
    <property type="molecule type" value="Genomic_DNA"/>
</dbReference>
<dbReference type="Pfam" id="PF09341">
    <property type="entry name" value="Pcc1"/>
    <property type="match status" value="1"/>
</dbReference>
<dbReference type="NCBIfam" id="NF011470">
    <property type="entry name" value="PRK14887.1"/>
    <property type="match status" value="1"/>
</dbReference>
<keyword evidence="3" id="KW-1185">Reference proteome</keyword>
<dbReference type="Proteomes" id="UP000197679">
    <property type="component" value="Chromosome"/>
</dbReference>